<protein>
    <submittedName>
        <fullName evidence="2">Uncharacterized protein</fullName>
    </submittedName>
</protein>
<dbReference type="RefSeq" id="YP_010755305.1">
    <property type="nucleotide sequence ID" value="NC_073468.1"/>
</dbReference>
<evidence type="ECO:0000313" key="3">
    <source>
        <dbReference type="Proteomes" id="UP000827768"/>
    </source>
</evidence>
<dbReference type="InterPro" id="IPR014719">
    <property type="entry name" value="Ribosomal_bL12_C/ClpS-like"/>
</dbReference>
<evidence type="ECO:0000313" key="2">
    <source>
        <dbReference type="EMBL" id="UDL16065.1"/>
    </source>
</evidence>
<dbReference type="EMBL" id="OK040790">
    <property type="protein sequence ID" value="UDL16065.1"/>
    <property type="molecule type" value="Genomic_DNA"/>
</dbReference>
<keyword evidence="3" id="KW-1185">Reference proteome</keyword>
<sequence length="112" mass="12337">MSGGTLTNPTPVRKYTLVREGETVHVEHDPGDNLLVLPGAGVGMSIFSWLEQGWEIKQYRDTTTSSGKYVMSQAVRNHLFNGNKISAIKQVRAETSMSLGEAKSVVDNWDGR</sequence>
<dbReference type="GeneID" id="80019956"/>
<name>A0AAE8Y7F2_9CAUD</name>
<accession>A0AAE8Y7F2</accession>
<proteinExistence type="predicted"/>
<evidence type="ECO:0000313" key="1">
    <source>
        <dbReference type="EMBL" id="UDL15805.1"/>
    </source>
</evidence>
<reference evidence="2" key="1">
    <citation type="submission" date="2021-09" db="EMBL/GenBank/DDBJ databases">
        <authorList>
            <person name="Andersen S.H."/>
            <person name="Beall E.A."/>
            <person name="Cappelle B."/>
            <person name="Falteisek K.J."/>
            <person name="Fenske B.A."/>
            <person name="Gansluckner N.W."/>
            <person name="Gilbertson S.M."/>
            <person name="Krings K.J."/>
            <person name="Mobeck M."/>
            <person name="Odeku J.O."/>
            <person name="Poncelet M.E."/>
            <person name="Rohr J.R."/>
            <person name="Rolands L."/>
            <person name="Whipple C.D."/>
            <person name="Whipple E.M."/>
            <person name="Spring A.M."/>
            <person name="Klyczek K."/>
            <person name="Garlena R.A."/>
            <person name="Russell D.A."/>
            <person name="Pope W.H."/>
            <person name="Jacobs-Sera D."/>
            <person name="Hatfull G.F."/>
        </authorList>
    </citation>
    <scope>NUCLEOTIDE SEQUENCE</scope>
</reference>
<dbReference type="Gene3D" id="3.30.1390.10">
    <property type="match status" value="1"/>
</dbReference>
<dbReference type="KEGG" id="vg:80019956"/>
<dbReference type="Proteomes" id="UP000827768">
    <property type="component" value="Segment"/>
</dbReference>
<gene>
    <name evidence="2" type="primary">315</name>
    <name evidence="1" type="synonym">14</name>
    <name evidence="1" type="ORF">SEA_PUMPERNICKEL_14</name>
    <name evidence="2" type="ORF">SEA_PUMPERNICKEL_315</name>
</gene>
<organism evidence="2 3">
    <name type="scientific">Microbacterium phage Pumpernickel</name>
    <dbReference type="NCBI Taxonomy" id="2885983"/>
    <lineage>
        <taxon>Viruses</taxon>
        <taxon>Duplodnaviria</taxon>
        <taxon>Heunggongvirae</taxon>
        <taxon>Uroviricota</taxon>
        <taxon>Caudoviricetes</taxon>
        <taxon>Pumpernickelvirus</taxon>
        <taxon>Pumpernickelvirus pumpernickel</taxon>
    </lineage>
</organism>
<dbReference type="EMBL" id="OK040790">
    <property type="protein sequence ID" value="UDL15805.1"/>
    <property type="molecule type" value="Genomic_DNA"/>
</dbReference>